<reference evidence="2" key="1">
    <citation type="submission" date="2020-08" db="EMBL/GenBank/DDBJ databases">
        <title>Multicomponent nature underlies the extraordinary mechanical properties of spider dragline silk.</title>
        <authorList>
            <person name="Kono N."/>
            <person name="Nakamura H."/>
            <person name="Mori M."/>
            <person name="Yoshida Y."/>
            <person name="Ohtoshi R."/>
            <person name="Malay A.D."/>
            <person name="Moran D.A.P."/>
            <person name="Tomita M."/>
            <person name="Numata K."/>
            <person name="Arakawa K."/>
        </authorList>
    </citation>
    <scope>NUCLEOTIDE SEQUENCE</scope>
</reference>
<organism evidence="2 3">
    <name type="scientific">Nephila pilipes</name>
    <name type="common">Giant wood spider</name>
    <name type="synonym">Nephila maculata</name>
    <dbReference type="NCBI Taxonomy" id="299642"/>
    <lineage>
        <taxon>Eukaryota</taxon>
        <taxon>Metazoa</taxon>
        <taxon>Ecdysozoa</taxon>
        <taxon>Arthropoda</taxon>
        <taxon>Chelicerata</taxon>
        <taxon>Arachnida</taxon>
        <taxon>Araneae</taxon>
        <taxon>Araneomorphae</taxon>
        <taxon>Entelegynae</taxon>
        <taxon>Araneoidea</taxon>
        <taxon>Nephilidae</taxon>
        <taxon>Nephila</taxon>
    </lineage>
</organism>
<dbReference type="AlphaFoldDB" id="A0A8X6PGG8"/>
<dbReference type="EMBL" id="BMAW01068831">
    <property type="protein sequence ID" value="GFT66038.1"/>
    <property type="molecule type" value="Genomic_DNA"/>
</dbReference>
<protein>
    <submittedName>
        <fullName evidence="2">Uncharacterized protein</fullName>
    </submittedName>
</protein>
<evidence type="ECO:0000313" key="2">
    <source>
        <dbReference type="EMBL" id="GFT66038.1"/>
    </source>
</evidence>
<sequence>DAGAVRRNPVQDTGRPHQGTKALSHWEWLDNSRCKWNTSLKVLRSYSAATI</sequence>
<evidence type="ECO:0000256" key="1">
    <source>
        <dbReference type="SAM" id="MobiDB-lite"/>
    </source>
</evidence>
<name>A0A8X6PGG8_NEPPI</name>
<gene>
    <name evidence="2" type="ORF">NPIL_465481</name>
</gene>
<feature type="region of interest" description="Disordered" evidence="1">
    <location>
        <begin position="1"/>
        <end position="21"/>
    </location>
</feature>
<dbReference type="Proteomes" id="UP000887013">
    <property type="component" value="Unassembled WGS sequence"/>
</dbReference>
<proteinExistence type="predicted"/>
<keyword evidence="3" id="KW-1185">Reference proteome</keyword>
<evidence type="ECO:0000313" key="3">
    <source>
        <dbReference type="Proteomes" id="UP000887013"/>
    </source>
</evidence>
<feature type="non-terminal residue" evidence="2">
    <location>
        <position position="1"/>
    </location>
</feature>
<comment type="caution">
    <text evidence="2">The sequence shown here is derived from an EMBL/GenBank/DDBJ whole genome shotgun (WGS) entry which is preliminary data.</text>
</comment>
<accession>A0A8X6PGG8</accession>